<protein>
    <submittedName>
        <fullName evidence="7">Sodium:calcium antiporter</fullName>
    </submittedName>
</protein>
<dbReference type="Gene3D" id="6.10.280.80">
    <property type="entry name" value="NCX, peripheral helical region"/>
    <property type="match status" value="1"/>
</dbReference>
<feature type="transmembrane region" description="Helical" evidence="5">
    <location>
        <begin position="77"/>
        <end position="98"/>
    </location>
</feature>
<comment type="subcellular location">
    <subcellularLocation>
        <location evidence="1">Membrane</location>
        <topology evidence="1">Multi-pass membrane protein</topology>
    </subcellularLocation>
</comment>
<feature type="transmembrane region" description="Helical" evidence="5">
    <location>
        <begin position="192"/>
        <end position="211"/>
    </location>
</feature>
<evidence type="ECO:0000256" key="4">
    <source>
        <dbReference type="ARBA" id="ARBA00023136"/>
    </source>
</evidence>
<dbReference type="PANTHER" id="PTHR10846">
    <property type="entry name" value="SODIUM/POTASSIUM/CALCIUM EXCHANGER"/>
    <property type="match status" value="1"/>
</dbReference>
<proteinExistence type="predicted"/>
<dbReference type="RefSeq" id="WP_232570896.1">
    <property type="nucleotide sequence ID" value="NZ_CP089466.1"/>
</dbReference>
<sequence>MRSVLLASLGVLAGVVGLWAGARLLVESAAAIARRLGVSEAAIGLTVVAVGTSLPELVVTVDAALSGYPNVAVGNVVGANAFNATFVLGVTALVVPLGVTRASAGRNAALLAVGAGVPALVLLDGSVSQFEGVVLCLAWLASLPAFARIEHPVEPDVETEPVTRWTVAALVAGTALVLASGDLLVQSATSLAAAAGVSTWVVGTTIVAAGTSTPELATNVLAARRGRVGIAVGNVVGSNVFRPTGVLGAAALAGPIAPTASVAPQLWWLAGASLLAALALLTRRTLGRREGAVLVLAEAARWVVVA</sequence>
<dbReference type="Proteomes" id="UP001595660">
    <property type="component" value="Unassembled WGS sequence"/>
</dbReference>
<evidence type="ECO:0000256" key="1">
    <source>
        <dbReference type="ARBA" id="ARBA00004141"/>
    </source>
</evidence>
<feature type="transmembrane region" description="Helical" evidence="5">
    <location>
        <begin position="104"/>
        <end position="123"/>
    </location>
</feature>
<dbReference type="InterPro" id="IPR004481">
    <property type="entry name" value="K/Na/Ca-exchanger"/>
</dbReference>
<gene>
    <name evidence="7" type="ORF">ACFOKC_09620</name>
</gene>
<evidence type="ECO:0000313" key="8">
    <source>
        <dbReference type="Proteomes" id="UP001595660"/>
    </source>
</evidence>
<keyword evidence="8" id="KW-1185">Reference proteome</keyword>
<accession>A0ABD5NFK3</accession>
<dbReference type="PANTHER" id="PTHR10846:SF8">
    <property type="entry name" value="INNER MEMBRANE PROTEIN YRBG"/>
    <property type="match status" value="1"/>
</dbReference>
<evidence type="ECO:0000256" key="3">
    <source>
        <dbReference type="ARBA" id="ARBA00022989"/>
    </source>
</evidence>
<comment type="caution">
    <text evidence="7">The sequence shown here is derived from an EMBL/GenBank/DDBJ whole genome shotgun (WGS) entry which is preliminary data.</text>
</comment>
<dbReference type="GO" id="GO:0016020">
    <property type="term" value="C:membrane"/>
    <property type="evidence" value="ECO:0007669"/>
    <property type="project" value="UniProtKB-SubCell"/>
</dbReference>
<feature type="transmembrane region" description="Helical" evidence="5">
    <location>
        <begin position="265"/>
        <end position="282"/>
    </location>
</feature>
<evidence type="ECO:0000313" key="7">
    <source>
        <dbReference type="EMBL" id="MFC3477986.1"/>
    </source>
</evidence>
<dbReference type="InterPro" id="IPR004837">
    <property type="entry name" value="NaCa_Exmemb"/>
</dbReference>
<organism evidence="7 8">
    <name type="scientific">Halobacterium litoreum</name>
    <dbReference type="NCBI Taxonomy" id="2039234"/>
    <lineage>
        <taxon>Archaea</taxon>
        <taxon>Methanobacteriati</taxon>
        <taxon>Methanobacteriota</taxon>
        <taxon>Stenosarchaea group</taxon>
        <taxon>Halobacteria</taxon>
        <taxon>Halobacteriales</taxon>
        <taxon>Halobacteriaceae</taxon>
        <taxon>Halobacterium</taxon>
    </lineage>
</organism>
<dbReference type="AlphaFoldDB" id="A0ABD5NFK3"/>
<dbReference type="EMBL" id="JBHRWN010000002">
    <property type="protein sequence ID" value="MFC3477986.1"/>
    <property type="molecule type" value="Genomic_DNA"/>
</dbReference>
<name>A0ABD5NFK3_9EURY</name>
<dbReference type="InterPro" id="IPR044880">
    <property type="entry name" value="NCX_ion-bd_dom_sf"/>
</dbReference>
<evidence type="ECO:0000259" key="6">
    <source>
        <dbReference type="Pfam" id="PF01699"/>
    </source>
</evidence>
<keyword evidence="3 5" id="KW-1133">Transmembrane helix</keyword>
<keyword evidence="2 5" id="KW-0812">Transmembrane</keyword>
<feature type="domain" description="Sodium/calcium exchanger membrane region" evidence="6">
    <location>
        <begin position="166"/>
        <end position="296"/>
    </location>
</feature>
<feature type="domain" description="Sodium/calcium exchanger membrane region" evidence="6">
    <location>
        <begin position="9"/>
        <end position="143"/>
    </location>
</feature>
<reference evidence="7 8" key="1">
    <citation type="journal article" date="2019" name="Int. J. Syst. Evol. Microbiol.">
        <title>The Global Catalogue of Microorganisms (GCM) 10K type strain sequencing project: providing services to taxonomists for standard genome sequencing and annotation.</title>
        <authorList>
            <consortium name="The Broad Institute Genomics Platform"/>
            <consortium name="The Broad Institute Genome Sequencing Center for Infectious Disease"/>
            <person name="Wu L."/>
            <person name="Ma J."/>
        </authorList>
    </citation>
    <scope>NUCLEOTIDE SEQUENCE [LARGE SCALE GENOMIC DNA]</scope>
    <source>
        <strain evidence="7 8">CGMCC 1.12562</strain>
    </source>
</reference>
<evidence type="ECO:0000256" key="2">
    <source>
        <dbReference type="ARBA" id="ARBA00022692"/>
    </source>
</evidence>
<dbReference type="GeneID" id="69119021"/>
<dbReference type="Pfam" id="PF01699">
    <property type="entry name" value="Na_Ca_ex"/>
    <property type="match status" value="2"/>
</dbReference>
<keyword evidence="4 5" id="KW-0472">Membrane</keyword>
<evidence type="ECO:0000256" key="5">
    <source>
        <dbReference type="SAM" id="Phobius"/>
    </source>
</evidence>
<feature type="transmembrane region" description="Helical" evidence="5">
    <location>
        <begin position="43"/>
        <end position="65"/>
    </location>
</feature>
<dbReference type="Gene3D" id="1.20.1420.30">
    <property type="entry name" value="NCX, central ion-binding region"/>
    <property type="match status" value="1"/>
</dbReference>